<comment type="caution">
    <text evidence="2">The sequence shown here is derived from an EMBL/GenBank/DDBJ whole genome shotgun (WGS) entry which is preliminary data.</text>
</comment>
<organism evidence="2 3">
    <name type="scientific">Microcystis aeruginosa NIES-2520</name>
    <dbReference type="NCBI Taxonomy" id="2303982"/>
    <lineage>
        <taxon>Bacteria</taxon>
        <taxon>Bacillati</taxon>
        <taxon>Cyanobacteriota</taxon>
        <taxon>Cyanophyceae</taxon>
        <taxon>Oscillatoriophycideae</taxon>
        <taxon>Chroococcales</taxon>
        <taxon>Microcystaceae</taxon>
        <taxon>Microcystis</taxon>
    </lineage>
</organism>
<reference evidence="2 3" key="1">
    <citation type="submission" date="2018-09" db="EMBL/GenBank/DDBJ databases">
        <title>Evolutionary history of phycoerythrin pigmentation in the water bloom-forming cyanobacterium Microcystis aeruginosa.</title>
        <authorList>
            <person name="Tanabe Y."/>
            <person name="Tanabe Y."/>
            <person name="Yamaguchi H."/>
        </authorList>
    </citation>
    <scope>NUCLEOTIDE SEQUENCE [LARGE SCALE GENOMIC DNA]</scope>
    <source>
        <strain evidence="2 3">NIES-2520</strain>
    </source>
</reference>
<name>A0A5A5RY69_MICAE</name>
<sequence length="182" mass="21255">MLDHSVRLKRKYRCSVIQIIIFCQKISNQIAFTEEYRDETTIYQYRVIRLWEQDPTLFLNNPALLAFAPLTKSDSPPDLLAQFAQKVNQIEDTEQRQNLASCTGLLAGLRFEKSLIRSLFREDIMKESVFYQSILKEGSREEAQKLVLRLFNLTVGELEPRLLNKIETLSLSQLEELAKELR</sequence>
<dbReference type="PANTHER" id="PTHR34613:SF1">
    <property type="entry name" value="SLL6017 PROTEIN"/>
    <property type="match status" value="1"/>
</dbReference>
<accession>A0A5A5RY69</accession>
<dbReference type="AlphaFoldDB" id="A0A5A5RY69"/>
<feature type="domain" description="DUF4351" evidence="1">
    <location>
        <begin position="136"/>
        <end position="181"/>
    </location>
</feature>
<evidence type="ECO:0000259" key="1">
    <source>
        <dbReference type="Pfam" id="PF14261"/>
    </source>
</evidence>
<dbReference type="EMBL" id="BHVP01000133">
    <property type="protein sequence ID" value="GCA77366.1"/>
    <property type="molecule type" value="Genomic_DNA"/>
</dbReference>
<dbReference type="Pfam" id="PF14261">
    <property type="entry name" value="DUF4351"/>
    <property type="match status" value="1"/>
</dbReference>
<gene>
    <name evidence="2" type="ORF">MiTe_04220</name>
</gene>
<protein>
    <recommendedName>
        <fullName evidence="1">DUF4351 domain-containing protein</fullName>
    </recommendedName>
</protein>
<proteinExistence type="predicted"/>
<dbReference type="Proteomes" id="UP000324917">
    <property type="component" value="Unassembled WGS sequence"/>
</dbReference>
<dbReference type="InterPro" id="IPR025587">
    <property type="entry name" value="DUF4351"/>
</dbReference>
<evidence type="ECO:0000313" key="3">
    <source>
        <dbReference type="Proteomes" id="UP000324917"/>
    </source>
</evidence>
<dbReference type="PANTHER" id="PTHR34613">
    <property type="entry name" value="SLL0800 PROTEIN"/>
    <property type="match status" value="1"/>
</dbReference>
<evidence type="ECO:0000313" key="2">
    <source>
        <dbReference type="EMBL" id="GCA77366.1"/>
    </source>
</evidence>